<sequence>MRFQRIYVALLATLLHQASCKTTIPYSTASTTSAASSQTTSYTDQSNEPELSNGLALTPPMGWSSWNQFGDQIDEALIKNTMDTMASNGLRDAGYVFINLDDGWQRYKGNRSDNPLEPDPVKFPSGMKSLSDYAHASGFKLGIYSGPGQMTCAGYTGSEGHEAEDAAMFASWGIDHLKYDSCCSSGDSAPRSEMEEIALKMSKPLLAQSHPIVYHFCHCGWADVWEWAAGEGANQWRIGQDISDDFNYPGNREKYYFDVLDMLDRGNDLVEYSGPGHWNDYDMLIVGLNGNSTQLVGTGASNIEYRTHFSMWAMVASPLLIGSDVRILDAYSLQTLSNKEVIEINQDPLGISAQTVGINENEDLQVYAKEMSDGSYAIALLNRGSETAEISVSPRRDLALAWNTYRVRDLWKHKEGLYDVPYTVEVIPHEAKILRISKVQANSSMCFFH</sequence>
<dbReference type="InterPro" id="IPR013780">
    <property type="entry name" value="Glyco_hydro_b"/>
</dbReference>
<accession>A0A1E1KDW4</accession>
<dbReference type="InterPro" id="IPR041233">
    <property type="entry name" value="Melibiase_C"/>
</dbReference>
<dbReference type="FunFam" id="3.20.20.70:FF:000286">
    <property type="entry name" value="Alpha-galactosidase"/>
    <property type="match status" value="1"/>
</dbReference>
<dbReference type="Gene3D" id="3.20.20.70">
    <property type="entry name" value="Aldolase class I"/>
    <property type="match status" value="1"/>
</dbReference>
<evidence type="ECO:0000313" key="13">
    <source>
        <dbReference type="Proteomes" id="UP000178129"/>
    </source>
</evidence>
<feature type="compositionally biased region" description="Low complexity" evidence="9">
    <location>
        <begin position="29"/>
        <end position="43"/>
    </location>
</feature>
<feature type="region of interest" description="Disordered" evidence="9">
    <location>
        <begin position="29"/>
        <end position="50"/>
    </location>
</feature>
<dbReference type="Pfam" id="PF16499">
    <property type="entry name" value="Melibiase_2"/>
    <property type="match status" value="1"/>
</dbReference>
<comment type="similarity">
    <text evidence="3 8">Belongs to the glycosyl hydrolase 27 family.</text>
</comment>
<dbReference type="InterPro" id="IPR013785">
    <property type="entry name" value="Aldolase_TIM"/>
</dbReference>
<feature type="signal peptide" evidence="10">
    <location>
        <begin position="1"/>
        <end position="20"/>
    </location>
</feature>
<protein>
    <recommendedName>
        <fullName evidence="4 8">Alpha-galactosidase</fullName>
        <ecNumber evidence="4 8">3.2.1.22</ecNumber>
    </recommendedName>
    <alternativeName>
        <fullName evidence="8">Melibiase</fullName>
    </alternativeName>
</protein>
<evidence type="ECO:0000256" key="8">
    <source>
        <dbReference type="RuleBase" id="RU361168"/>
    </source>
</evidence>
<dbReference type="PANTHER" id="PTHR11452:SF75">
    <property type="entry name" value="ALPHA-GALACTOSIDASE MEL1"/>
    <property type="match status" value="1"/>
</dbReference>
<evidence type="ECO:0000256" key="7">
    <source>
        <dbReference type="ARBA" id="ARBA00023295"/>
    </source>
</evidence>
<dbReference type="InterPro" id="IPR002241">
    <property type="entry name" value="Glyco_hydro_27"/>
</dbReference>
<dbReference type="Pfam" id="PF17801">
    <property type="entry name" value="Melibiase_C"/>
    <property type="match status" value="1"/>
</dbReference>
<feature type="chain" id="PRO_5009445865" description="Alpha-galactosidase" evidence="10">
    <location>
        <begin position="21"/>
        <end position="449"/>
    </location>
</feature>
<reference evidence="13" key="1">
    <citation type="submission" date="2016-03" db="EMBL/GenBank/DDBJ databases">
        <authorList>
            <person name="Ploux O."/>
        </authorList>
    </citation>
    <scope>NUCLEOTIDE SEQUENCE [LARGE SCALE GENOMIC DNA]</scope>
    <source>
        <strain evidence="13">UK7</strain>
    </source>
</reference>
<dbReference type="STRING" id="914237.A0A1E1KDW4"/>
<dbReference type="Proteomes" id="UP000178129">
    <property type="component" value="Unassembled WGS sequence"/>
</dbReference>
<keyword evidence="7 8" id="KW-0326">Glycosidase</keyword>
<dbReference type="AlphaFoldDB" id="A0A1E1KDW4"/>
<dbReference type="Gene3D" id="2.60.40.1180">
    <property type="entry name" value="Golgi alpha-mannosidase II"/>
    <property type="match status" value="1"/>
</dbReference>
<keyword evidence="6 8" id="KW-0378">Hydrolase</keyword>
<dbReference type="GO" id="GO:0004557">
    <property type="term" value="F:alpha-galactosidase activity"/>
    <property type="evidence" value="ECO:0007669"/>
    <property type="project" value="UniProtKB-EC"/>
</dbReference>
<evidence type="ECO:0000256" key="4">
    <source>
        <dbReference type="ARBA" id="ARBA00012755"/>
    </source>
</evidence>
<comment type="caution">
    <text evidence="12">The sequence shown here is derived from an EMBL/GenBank/DDBJ whole genome shotgun (WGS) entry which is preliminary data.</text>
</comment>
<dbReference type="InterPro" id="IPR017853">
    <property type="entry name" value="GH"/>
</dbReference>
<keyword evidence="5 10" id="KW-0732">Signal</keyword>
<dbReference type="SUPFAM" id="SSF51011">
    <property type="entry name" value="Glycosyl hydrolase domain"/>
    <property type="match status" value="1"/>
</dbReference>
<dbReference type="EMBL" id="FJUW01000012">
    <property type="protein sequence ID" value="CZS96170.1"/>
    <property type="molecule type" value="Genomic_DNA"/>
</dbReference>
<dbReference type="InterPro" id="IPR000111">
    <property type="entry name" value="Glyco_hydro_27/36_CS"/>
</dbReference>
<dbReference type="PANTHER" id="PTHR11452">
    <property type="entry name" value="ALPHA-GALACTOSIDASE/ALPHA-N-ACETYLGALACTOSAMINIDASE"/>
    <property type="match status" value="1"/>
</dbReference>
<evidence type="ECO:0000256" key="6">
    <source>
        <dbReference type="ARBA" id="ARBA00022801"/>
    </source>
</evidence>
<evidence type="ECO:0000256" key="10">
    <source>
        <dbReference type="SAM" id="SignalP"/>
    </source>
</evidence>
<dbReference type="SUPFAM" id="SSF51445">
    <property type="entry name" value="(Trans)glycosidases"/>
    <property type="match status" value="1"/>
</dbReference>
<evidence type="ECO:0000256" key="9">
    <source>
        <dbReference type="SAM" id="MobiDB-lite"/>
    </source>
</evidence>
<organism evidence="12 13">
    <name type="scientific">Rhynchosporium graminicola</name>
    <dbReference type="NCBI Taxonomy" id="2792576"/>
    <lineage>
        <taxon>Eukaryota</taxon>
        <taxon>Fungi</taxon>
        <taxon>Dikarya</taxon>
        <taxon>Ascomycota</taxon>
        <taxon>Pezizomycotina</taxon>
        <taxon>Leotiomycetes</taxon>
        <taxon>Helotiales</taxon>
        <taxon>Ploettnerulaceae</taxon>
        <taxon>Rhynchosporium</taxon>
    </lineage>
</organism>
<evidence type="ECO:0000313" key="12">
    <source>
        <dbReference type="EMBL" id="CZS96170.1"/>
    </source>
</evidence>
<dbReference type="InParanoid" id="A0A1E1KDW4"/>
<gene>
    <name evidence="12" type="ORF">RCO7_05030</name>
</gene>
<keyword evidence="8" id="KW-1015">Disulfide bond</keyword>
<comment type="function">
    <text evidence="2">Hydrolyzes a variety of simple alpha-D-galactoside as well as more complex molecules such as oligosaccharides and polysaccharides.</text>
</comment>
<evidence type="ECO:0000256" key="5">
    <source>
        <dbReference type="ARBA" id="ARBA00022729"/>
    </source>
</evidence>
<dbReference type="PROSITE" id="PS00512">
    <property type="entry name" value="ALPHA_GALACTOSIDASE"/>
    <property type="match status" value="1"/>
</dbReference>
<keyword evidence="13" id="KW-1185">Reference proteome</keyword>
<evidence type="ECO:0000256" key="2">
    <source>
        <dbReference type="ARBA" id="ARBA00003969"/>
    </source>
</evidence>
<dbReference type="PRINTS" id="PR00740">
    <property type="entry name" value="GLHYDRLASE27"/>
</dbReference>
<dbReference type="CDD" id="cd14792">
    <property type="entry name" value="GH27"/>
    <property type="match status" value="1"/>
</dbReference>
<evidence type="ECO:0000256" key="3">
    <source>
        <dbReference type="ARBA" id="ARBA00009743"/>
    </source>
</evidence>
<name>A0A1E1KDW4_9HELO</name>
<proteinExistence type="inferred from homology"/>
<evidence type="ECO:0000259" key="11">
    <source>
        <dbReference type="Pfam" id="PF17801"/>
    </source>
</evidence>
<dbReference type="GO" id="GO:0005975">
    <property type="term" value="P:carbohydrate metabolic process"/>
    <property type="evidence" value="ECO:0007669"/>
    <property type="project" value="InterPro"/>
</dbReference>
<dbReference type="EC" id="3.2.1.22" evidence="4 8"/>
<evidence type="ECO:0000256" key="1">
    <source>
        <dbReference type="ARBA" id="ARBA00001255"/>
    </source>
</evidence>
<comment type="catalytic activity">
    <reaction evidence="1 8">
        <text>Hydrolysis of terminal, non-reducing alpha-D-galactose residues in alpha-D-galactosides, including galactose oligosaccharides, galactomannans and galactolipids.</text>
        <dbReference type="EC" id="3.2.1.22"/>
    </reaction>
</comment>
<feature type="domain" description="Alpha galactosidase C-terminal" evidence="11">
    <location>
        <begin position="362"/>
        <end position="436"/>
    </location>
</feature>